<dbReference type="InterPro" id="IPR001789">
    <property type="entry name" value="Sig_transdc_resp-reg_receiver"/>
</dbReference>
<keyword evidence="13" id="KW-0472">Membrane</keyword>
<keyword evidence="7" id="KW-0067">ATP-binding</keyword>
<dbReference type="CDD" id="cd00082">
    <property type="entry name" value="HisKA"/>
    <property type="match status" value="1"/>
</dbReference>
<evidence type="ECO:0000256" key="8">
    <source>
        <dbReference type="ARBA" id="ARBA00023012"/>
    </source>
</evidence>
<sequence length="1366" mass="154775">MLQQLRTQGILYIVATLLIALKGQAEEKTPVGYLGIEQGLSNNAVRCIFKDHSGFMWFGTYDGLNRYDGNSFKTFRNIFRDTNSLVNNWVTAIAEDRQFNVWVGTRQGISLYHPLSAGLKPVQYISYDNGLTRVLRDQIMVISRDPAGNMLVGAEKMGLLVCRNGETVLRQLPLRTGDITTTAYTVEAIKTDRQSHTWLFIDGRGICQFNASRNEIHLVNADLKDATCMETDDQDNLWIGTANGLYYYDTRSNQLTRYSRQQPDGFSEYKIANLLFDSEKKLWIATDGGGIAILDVASQNISYLLPGKNKYSLTSEAVYAIYEDQEKRKWIGTLRGGINIIDPGKSRFRSVTYDPLNPGGLIDNFILSFCEAPDGKLWIGTDGSGISVWDRNTGQFANYSRKPGTAGSLTSNFITNIRRDYRDQVWIATYGGGVNRFDKATNSFEHYPLINQANNHQDRNAWLLYEDREKDLWATCIGGKTYLLNRATGKFEAFDQGLTDLTAIAEDSSGNLWAGDFTRLYRIDKKKRHHTTYTIGVPVRAIYEDSKGNFWLGTEGGGLVLFDRKTGRLTHYTNTSGLSNNAALNILEDGNGNLWISTFDGISRFNITSRTFRNYYQNDGLQSNQFNYNAAIRLRSGELLFGGIKGFDLFYPSAINDIENKPSVILTDLRINNRSVQKDSRFIRKYSPDAIRAIEVPFDEANISLDFTAPEYSTADKLSYAYYLEGWDKTWTYAGKVRAANYSSLTEGNYTFWIKVQDANGNWTTQASGLSITVLPPFYRTWWAYLFYFLVAVGLVYLYVRYNDKQNKLRYDLQLTLLNSQKERELAEKKHAFFTNISHEFRTPLTLIINPIKGLLQDNDSAEQQRDLNIIHRNARRLLSLVDQLLIFRRAETEADNLKFVPLEFRHFCHDVFLSFAQLAETKGITYHFESDDQEITVFADRQKMEITLYNLISNAINHTPAGGTITVRVMESANEVEVSVADNGYGIPEAAAPHLFEKFYQAPSDQLPAKKGFGIGLYLARQFVEAHGGQISFDSTPGQGTTFFVKLKKGPEHLNNPVITEQESFAPAILDELIADTGDKEIALSRELELEDVTSERKSILLVDDDIAIVEYLSSVLKDKYQVLQAADGIEGLFVARKKFPDLIISDYKMTRLDGIELCKAAKADPALKHIPVFLITGSTEQELELKCVEGGADAYITKPFDSSVLLAKIDNTFKNRNELQEYFFNEVTLKKNTHKISQEYKDFIDNCIAVVERHLGDEDFNIKKLAKEMGMGHSSIYKRIKLISGQSLSGFIRHIRLRKAAELMIKNGLNVNQAAFQIGMNDIKHFRSQFSKLFGMNPSEFIKRYRGPFNETWQVSAGAKKENS</sequence>
<comment type="caution">
    <text evidence="17">The sequence shown here is derived from an EMBL/GenBank/DDBJ whole genome shotgun (WGS) entry which is preliminary data.</text>
</comment>
<dbReference type="InterPro" id="IPR036890">
    <property type="entry name" value="HATPase_C_sf"/>
</dbReference>
<evidence type="ECO:0000256" key="6">
    <source>
        <dbReference type="ARBA" id="ARBA00022777"/>
    </source>
</evidence>
<evidence type="ECO:0000256" key="3">
    <source>
        <dbReference type="ARBA" id="ARBA00022553"/>
    </source>
</evidence>
<dbReference type="EC" id="2.7.13.3" evidence="2"/>
<dbReference type="InterPro" id="IPR018062">
    <property type="entry name" value="HTH_AraC-typ_CS"/>
</dbReference>
<dbReference type="SMART" id="SM00448">
    <property type="entry name" value="REC"/>
    <property type="match status" value="1"/>
</dbReference>
<keyword evidence="3 12" id="KW-0597">Phosphoprotein</keyword>
<keyword evidence="11" id="KW-0804">Transcription</keyword>
<evidence type="ECO:0000256" key="12">
    <source>
        <dbReference type="PROSITE-ProRule" id="PRU00169"/>
    </source>
</evidence>
<evidence type="ECO:0000256" key="9">
    <source>
        <dbReference type="ARBA" id="ARBA00023015"/>
    </source>
</evidence>
<dbReference type="SUPFAM" id="SSF47384">
    <property type="entry name" value="Homodimeric domain of signal transducing histidine kinase"/>
    <property type="match status" value="1"/>
</dbReference>
<evidence type="ECO:0000256" key="1">
    <source>
        <dbReference type="ARBA" id="ARBA00000085"/>
    </source>
</evidence>
<feature type="domain" description="Response regulatory" evidence="16">
    <location>
        <begin position="1100"/>
        <end position="1215"/>
    </location>
</feature>
<dbReference type="PROSITE" id="PS01124">
    <property type="entry name" value="HTH_ARAC_FAMILY_2"/>
    <property type="match status" value="1"/>
</dbReference>
<dbReference type="EMBL" id="BBWV01000001">
    <property type="protein sequence ID" value="GAO42291.1"/>
    <property type="molecule type" value="Genomic_DNA"/>
</dbReference>
<gene>
    <name evidence="17" type="ORF">FPE01S_01_13040</name>
</gene>
<evidence type="ECO:0000259" key="15">
    <source>
        <dbReference type="PROSITE" id="PS50109"/>
    </source>
</evidence>
<dbReference type="Pfam" id="PF00512">
    <property type="entry name" value="HisKA"/>
    <property type="match status" value="1"/>
</dbReference>
<dbReference type="Gene3D" id="3.40.50.2300">
    <property type="match status" value="1"/>
</dbReference>
<accession>A0A0E9MXX9</accession>
<dbReference type="PROSITE" id="PS50110">
    <property type="entry name" value="RESPONSE_REGULATORY"/>
    <property type="match status" value="1"/>
</dbReference>
<dbReference type="Gene3D" id="2.130.10.10">
    <property type="entry name" value="YVTN repeat-like/Quinoprotein amine dehydrogenase"/>
    <property type="match status" value="2"/>
</dbReference>
<evidence type="ECO:0000313" key="17">
    <source>
        <dbReference type="EMBL" id="GAO42291.1"/>
    </source>
</evidence>
<dbReference type="InterPro" id="IPR004358">
    <property type="entry name" value="Sig_transdc_His_kin-like_C"/>
</dbReference>
<evidence type="ECO:0000256" key="4">
    <source>
        <dbReference type="ARBA" id="ARBA00022679"/>
    </source>
</evidence>
<dbReference type="InterPro" id="IPR003594">
    <property type="entry name" value="HATPase_dom"/>
</dbReference>
<dbReference type="PANTHER" id="PTHR43547:SF2">
    <property type="entry name" value="HYBRID SIGNAL TRANSDUCTION HISTIDINE KINASE C"/>
    <property type="match status" value="1"/>
</dbReference>
<comment type="catalytic activity">
    <reaction evidence="1">
        <text>ATP + protein L-histidine = ADP + protein N-phospho-L-histidine.</text>
        <dbReference type="EC" id="2.7.13.3"/>
    </reaction>
</comment>
<dbReference type="Pfam" id="PF07495">
    <property type="entry name" value="Y_Y_Y"/>
    <property type="match status" value="1"/>
</dbReference>
<evidence type="ECO:0000256" key="10">
    <source>
        <dbReference type="ARBA" id="ARBA00023125"/>
    </source>
</evidence>
<evidence type="ECO:0000256" key="11">
    <source>
        <dbReference type="ARBA" id="ARBA00023163"/>
    </source>
</evidence>
<dbReference type="PANTHER" id="PTHR43547">
    <property type="entry name" value="TWO-COMPONENT HISTIDINE KINASE"/>
    <property type="match status" value="1"/>
</dbReference>
<dbReference type="GO" id="GO:0000155">
    <property type="term" value="F:phosphorelay sensor kinase activity"/>
    <property type="evidence" value="ECO:0007669"/>
    <property type="project" value="InterPro"/>
</dbReference>
<dbReference type="InterPro" id="IPR009057">
    <property type="entry name" value="Homeodomain-like_sf"/>
</dbReference>
<dbReference type="RefSeq" id="WP_046368006.1">
    <property type="nucleotide sequence ID" value="NZ_BBWV01000001.1"/>
</dbReference>
<feature type="domain" description="Histidine kinase" evidence="15">
    <location>
        <begin position="836"/>
        <end position="1052"/>
    </location>
</feature>
<organism evidence="17 18">
    <name type="scientific">Flavihumibacter petaseus NBRC 106054</name>
    <dbReference type="NCBI Taxonomy" id="1220578"/>
    <lineage>
        <taxon>Bacteria</taxon>
        <taxon>Pseudomonadati</taxon>
        <taxon>Bacteroidota</taxon>
        <taxon>Chitinophagia</taxon>
        <taxon>Chitinophagales</taxon>
        <taxon>Chitinophagaceae</taxon>
        <taxon>Flavihumibacter</taxon>
    </lineage>
</organism>
<dbReference type="Gene3D" id="2.60.40.10">
    <property type="entry name" value="Immunoglobulins"/>
    <property type="match status" value="1"/>
</dbReference>
<keyword evidence="8" id="KW-0902">Two-component regulatory system</keyword>
<dbReference type="Pfam" id="PF12833">
    <property type="entry name" value="HTH_18"/>
    <property type="match status" value="1"/>
</dbReference>
<name>A0A0E9MXX9_9BACT</name>
<keyword evidence="18" id="KW-1185">Reference proteome</keyword>
<keyword evidence="5" id="KW-0547">Nucleotide-binding</keyword>
<dbReference type="CDD" id="cd00156">
    <property type="entry name" value="REC"/>
    <property type="match status" value="1"/>
</dbReference>
<dbReference type="GO" id="GO:0043565">
    <property type="term" value="F:sequence-specific DNA binding"/>
    <property type="evidence" value="ECO:0007669"/>
    <property type="project" value="InterPro"/>
</dbReference>
<dbReference type="PROSITE" id="PS50109">
    <property type="entry name" value="HIS_KIN"/>
    <property type="match status" value="1"/>
</dbReference>
<dbReference type="SUPFAM" id="SSF46689">
    <property type="entry name" value="Homeodomain-like"/>
    <property type="match status" value="1"/>
</dbReference>
<keyword evidence="13" id="KW-0812">Transmembrane</keyword>
<keyword evidence="9" id="KW-0805">Transcription regulation</keyword>
<dbReference type="CDD" id="cd00075">
    <property type="entry name" value="HATPase"/>
    <property type="match status" value="1"/>
</dbReference>
<dbReference type="Pfam" id="PF02518">
    <property type="entry name" value="HATPase_c"/>
    <property type="match status" value="1"/>
</dbReference>
<dbReference type="PROSITE" id="PS00041">
    <property type="entry name" value="HTH_ARAC_FAMILY_1"/>
    <property type="match status" value="1"/>
</dbReference>
<dbReference type="InterPro" id="IPR036097">
    <property type="entry name" value="HisK_dim/P_sf"/>
</dbReference>
<evidence type="ECO:0000256" key="7">
    <source>
        <dbReference type="ARBA" id="ARBA00022840"/>
    </source>
</evidence>
<evidence type="ECO:0000313" key="18">
    <source>
        <dbReference type="Proteomes" id="UP000033121"/>
    </source>
</evidence>
<evidence type="ECO:0000259" key="16">
    <source>
        <dbReference type="PROSITE" id="PS50110"/>
    </source>
</evidence>
<proteinExistence type="predicted"/>
<dbReference type="InterPro" id="IPR015943">
    <property type="entry name" value="WD40/YVTN_repeat-like_dom_sf"/>
</dbReference>
<keyword evidence="10" id="KW-0238">DNA-binding</keyword>
<dbReference type="InterPro" id="IPR003661">
    <property type="entry name" value="HisK_dim/P_dom"/>
</dbReference>
<dbReference type="InterPro" id="IPR011110">
    <property type="entry name" value="Reg_prop"/>
</dbReference>
<dbReference type="SUPFAM" id="SSF55874">
    <property type="entry name" value="ATPase domain of HSP90 chaperone/DNA topoisomerase II/histidine kinase"/>
    <property type="match status" value="1"/>
</dbReference>
<evidence type="ECO:0000259" key="14">
    <source>
        <dbReference type="PROSITE" id="PS01124"/>
    </source>
</evidence>
<dbReference type="FunFam" id="3.30.565.10:FF:000037">
    <property type="entry name" value="Hybrid sensor histidine kinase/response regulator"/>
    <property type="match status" value="1"/>
</dbReference>
<dbReference type="Pfam" id="PF00072">
    <property type="entry name" value="Response_reg"/>
    <property type="match status" value="1"/>
</dbReference>
<feature type="transmembrane region" description="Helical" evidence="13">
    <location>
        <begin position="782"/>
        <end position="800"/>
    </location>
</feature>
<dbReference type="SMART" id="SM00342">
    <property type="entry name" value="HTH_ARAC"/>
    <property type="match status" value="1"/>
</dbReference>
<evidence type="ECO:0000256" key="2">
    <source>
        <dbReference type="ARBA" id="ARBA00012438"/>
    </source>
</evidence>
<dbReference type="InterPro" id="IPR013783">
    <property type="entry name" value="Ig-like_fold"/>
</dbReference>
<dbReference type="Gene3D" id="1.10.10.60">
    <property type="entry name" value="Homeodomain-like"/>
    <property type="match status" value="1"/>
</dbReference>
<evidence type="ECO:0000256" key="13">
    <source>
        <dbReference type="SAM" id="Phobius"/>
    </source>
</evidence>
<dbReference type="OrthoDB" id="9809670at2"/>
<feature type="modified residue" description="4-aspartylphosphate" evidence="12">
    <location>
        <position position="1148"/>
    </location>
</feature>
<dbReference type="Gene3D" id="1.10.287.130">
    <property type="match status" value="1"/>
</dbReference>
<protein>
    <recommendedName>
        <fullName evidence="2">histidine kinase</fullName>
        <ecNumber evidence="2">2.7.13.3</ecNumber>
    </recommendedName>
</protein>
<dbReference type="SUPFAM" id="SSF52172">
    <property type="entry name" value="CheY-like"/>
    <property type="match status" value="1"/>
</dbReference>
<dbReference type="Gene3D" id="3.30.565.10">
    <property type="entry name" value="Histidine kinase-like ATPase, C-terminal domain"/>
    <property type="match status" value="1"/>
</dbReference>
<dbReference type="Proteomes" id="UP000033121">
    <property type="component" value="Unassembled WGS sequence"/>
</dbReference>
<dbReference type="InterPro" id="IPR005467">
    <property type="entry name" value="His_kinase_dom"/>
</dbReference>
<dbReference type="GO" id="GO:0005524">
    <property type="term" value="F:ATP binding"/>
    <property type="evidence" value="ECO:0007669"/>
    <property type="project" value="UniProtKB-KW"/>
</dbReference>
<evidence type="ECO:0000256" key="5">
    <source>
        <dbReference type="ARBA" id="ARBA00022741"/>
    </source>
</evidence>
<dbReference type="InterPro" id="IPR011123">
    <property type="entry name" value="Y_Y_Y"/>
</dbReference>
<dbReference type="SMART" id="SM00387">
    <property type="entry name" value="HATPase_c"/>
    <property type="match status" value="1"/>
</dbReference>
<keyword evidence="6" id="KW-0418">Kinase</keyword>
<dbReference type="InterPro" id="IPR011006">
    <property type="entry name" value="CheY-like_superfamily"/>
</dbReference>
<dbReference type="GO" id="GO:0003700">
    <property type="term" value="F:DNA-binding transcription factor activity"/>
    <property type="evidence" value="ECO:0007669"/>
    <property type="project" value="InterPro"/>
</dbReference>
<dbReference type="STRING" id="1220578.FPE01S_01_13040"/>
<dbReference type="InterPro" id="IPR018060">
    <property type="entry name" value="HTH_AraC"/>
</dbReference>
<reference evidence="17 18" key="1">
    <citation type="submission" date="2015-04" db="EMBL/GenBank/DDBJ databases">
        <title>Whole genome shotgun sequence of Flavihumibacter petaseus NBRC 106054.</title>
        <authorList>
            <person name="Miyazawa S."/>
            <person name="Hosoyama A."/>
            <person name="Hashimoto M."/>
            <person name="Noguchi M."/>
            <person name="Tsuchikane K."/>
            <person name="Ohji S."/>
            <person name="Yamazoe A."/>
            <person name="Ichikawa N."/>
            <person name="Kimura A."/>
            <person name="Fujita N."/>
        </authorList>
    </citation>
    <scope>NUCLEOTIDE SEQUENCE [LARGE SCALE GENOMIC DNA]</scope>
    <source>
        <strain evidence="17 18">NBRC 106054</strain>
    </source>
</reference>
<keyword evidence="4" id="KW-0808">Transferase</keyword>
<dbReference type="Pfam" id="PF07494">
    <property type="entry name" value="Reg_prop"/>
    <property type="match status" value="4"/>
</dbReference>
<dbReference type="PRINTS" id="PR00344">
    <property type="entry name" value="BCTRLSENSOR"/>
</dbReference>
<dbReference type="SMART" id="SM00388">
    <property type="entry name" value="HisKA"/>
    <property type="match status" value="1"/>
</dbReference>
<keyword evidence="13" id="KW-1133">Transmembrane helix</keyword>
<dbReference type="SUPFAM" id="SSF63829">
    <property type="entry name" value="Calcium-dependent phosphotriesterase"/>
    <property type="match status" value="3"/>
</dbReference>
<feature type="domain" description="HTH araC/xylS-type" evidence="14">
    <location>
        <begin position="1247"/>
        <end position="1346"/>
    </location>
</feature>